<dbReference type="PANTHER" id="PTHR45138">
    <property type="entry name" value="REGULATORY COMPONENTS OF SENSORY TRANSDUCTION SYSTEM"/>
    <property type="match status" value="1"/>
</dbReference>
<organism evidence="4 5">
    <name type="scientific">Marinomonas arenicola</name>
    <dbReference type="NCBI Taxonomy" id="569601"/>
    <lineage>
        <taxon>Bacteria</taxon>
        <taxon>Pseudomonadati</taxon>
        <taxon>Pseudomonadota</taxon>
        <taxon>Gammaproteobacteria</taxon>
        <taxon>Oceanospirillales</taxon>
        <taxon>Oceanospirillaceae</taxon>
        <taxon>Marinomonas</taxon>
    </lineage>
</organism>
<dbReference type="InterPro" id="IPR000014">
    <property type="entry name" value="PAS"/>
</dbReference>
<dbReference type="InterPro" id="IPR035965">
    <property type="entry name" value="PAS-like_dom_sf"/>
</dbReference>
<dbReference type="Pfam" id="PF00990">
    <property type="entry name" value="GGDEF"/>
    <property type="match status" value="1"/>
</dbReference>
<comment type="catalytic activity">
    <reaction evidence="2">
        <text>2 GTP = 3',3'-c-di-GMP + 2 diphosphate</text>
        <dbReference type="Rhea" id="RHEA:24898"/>
        <dbReference type="ChEBI" id="CHEBI:33019"/>
        <dbReference type="ChEBI" id="CHEBI:37565"/>
        <dbReference type="ChEBI" id="CHEBI:58805"/>
        <dbReference type="EC" id="2.7.7.65"/>
    </reaction>
</comment>
<dbReference type="PANTHER" id="PTHR45138:SF9">
    <property type="entry name" value="DIGUANYLATE CYCLASE DGCM-RELATED"/>
    <property type="match status" value="1"/>
</dbReference>
<name>A0ABU9G2V8_9GAMM</name>
<dbReference type="InterPro" id="IPR029016">
    <property type="entry name" value="GAF-like_dom_sf"/>
</dbReference>
<dbReference type="RefSeq" id="WP_341566407.1">
    <property type="nucleotide sequence ID" value="NZ_JBAKAR010000002.1"/>
</dbReference>
<dbReference type="SMART" id="SM00065">
    <property type="entry name" value="GAF"/>
    <property type="match status" value="1"/>
</dbReference>
<sequence>MTLAEKNQVAQLENLLEFAPMAVAVFDTASTQTLLLNNAFQTLFGYTLTDIPDLAAWYDKSFALPEASQQSVSPRLTRIEEGASPNLPPFSIETSLGSKDGSVRQVCISLTLFEGKKFFYVNDITDHLIIEQRLQVRSDMLEMVAKSSSLKDVLTVIVQQVQRESPPSLCSVLLFDKQEQRLLLGAAPNLPGFYNQAIHGIHVGPNIGSCGAAAYHNQRVIVEDIDTHTNWQAFTELTQKAGLTSCWSDPIRGADGTLLGTFAIYNSPSPTPTQKDIEQIQFASNLASIAIENHNAHQELERRAYFDYLTGLANRRSFFELSSNLLKQASALKENCALLMMDVDHFKKINDVHGHDLGDLVLKHLAKNSLANLPEGAIMGRIGGEEFAILLPDTDRVSTLEVAESLRESLSAEGLTSYDNQTIYYTVSLGITFSFGLHCYTDELLREADTALYKAKQTGRNRVCMFNGC</sequence>
<dbReference type="SMART" id="SM00267">
    <property type="entry name" value="GGDEF"/>
    <property type="match status" value="1"/>
</dbReference>
<keyword evidence="5" id="KW-1185">Reference proteome</keyword>
<dbReference type="CDD" id="cd01949">
    <property type="entry name" value="GGDEF"/>
    <property type="match status" value="1"/>
</dbReference>
<protein>
    <recommendedName>
        <fullName evidence="1">diguanylate cyclase</fullName>
        <ecNumber evidence="1">2.7.7.65</ecNumber>
    </recommendedName>
</protein>
<evidence type="ECO:0000259" key="3">
    <source>
        <dbReference type="PROSITE" id="PS50887"/>
    </source>
</evidence>
<feature type="domain" description="GGDEF" evidence="3">
    <location>
        <begin position="334"/>
        <end position="468"/>
    </location>
</feature>
<evidence type="ECO:0000256" key="1">
    <source>
        <dbReference type="ARBA" id="ARBA00012528"/>
    </source>
</evidence>
<dbReference type="PROSITE" id="PS50887">
    <property type="entry name" value="GGDEF"/>
    <property type="match status" value="1"/>
</dbReference>
<dbReference type="InterPro" id="IPR000160">
    <property type="entry name" value="GGDEF_dom"/>
</dbReference>
<evidence type="ECO:0000256" key="2">
    <source>
        <dbReference type="ARBA" id="ARBA00034247"/>
    </source>
</evidence>
<keyword evidence="4" id="KW-0808">Transferase</keyword>
<dbReference type="Proteomes" id="UP001379949">
    <property type="component" value="Unassembled WGS sequence"/>
</dbReference>
<dbReference type="Gene3D" id="3.30.450.20">
    <property type="entry name" value="PAS domain"/>
    <property type="match status" value="1"/>
</dbReference>
<dbReference type="GO" id="GO:0052621">
    <property type="term" value="F:diguanylate cyclase activity"/>
    <property type="evidence" value="ECO:0007669"/>
    <property type="project" value="UniProtKB-EC"/>
</dbReference>
<accession>A0ABU9G2V8</accession>
<evidence type="ECO:0000313" key="5">
    <source>
        <dbReference type="Proteomes" id="UP001379949"/>
    </source>
</evidence>
<proteinExistence type="predicted"/>
<dbReference type="Pfam" id="PF13185">
    <property type="entry name" value="GAF_2"/>
    <property type="match status" value="1"/>
</dbReference>
<dbReference type="Pfam" id="PF13188">
    <property type="entry name" value="PAS_8"/>
    <property type="match status" value="1"/>
</dbReference>
<dbReference type="Gene3D" id="3.30.450.40">
    <property type="match status" value="1"/>
</dbReference>
<dbReference type="InterPro" id="IPR050469">
    <property type="entry name" value="Diguanylate_Cyclase"/>
</dbReference>
<dbReference type="Gene3D" id="3.30.70.270">
    <property type="match status" value="1"/>
</dbReference>
<dbReference type="NCBIfam" id="TIGR00254">
    <property type="entry name" value="GGDEF"/>
    <property type="match status" value="1"/>
</dbReference>
<comment type="caution">
    <text evidence="4">The sequence shown here is derived from an EMBL/GenBank/DDBJ whole genome shotgun (WGS) entry which is preliminary data.</text>
</comment>
<dbReference type="SUPFAM" id="SSF55781">
    <property type="entry name" value="GAF domain-like"/>
    <property type="match status" value="1"/>
</dbReference>
<dbReference type="InterPro" id="IPR029787">
    <property type="entry name" value="Nucleotide_cyclase"/>
</dbReference>
<dbReference type="EMBL" id="JBAKAR010000002">
    <property type="protein sequence ID" value="MEL0612371.1"/>
    <property type="molecule type" value="Genomic_DNA"/>
</dbReference>
<dbReference type="SUPFAM" id="SSF55073">
    <property type="entry name" value="Nucleotide cyclase"/>
    <property type="match status" value="1"/>
</dbReference>
<evidence type="ECO:0000313" key="4">
    <source>
        <dbReference type="EMBL" id="MEL0612371.1"/>
    </source>
</evidence>
<gene>
    <name evidence="4" type="ORF">V6242_04380</name>
</gene>
<reference evidence="4 5" key="1">
    <citation type="submission" date="2024-02" db="EMBL/GenBank/DDBJ databases">
        <title>Bacteria isolated from the canopy kelp, Nereocystis luetkeana.</title>
        <authorList>
            <person name="Pfister C.A."/>
            <person name="Younker I.T."/>
            <person name="Light S.H."/>
        </authorList>
    </citation>
    <scope>NUCLEOTIDE SEQUENCE [LARGE SCALE GENOMIC DNA]</scope>
    <source>
        <strain evidence="4 5">TI.4.07</strain>
    </source>
</reference>
<keyword evidence="4" id="KW-0548">Nucleotidyltransferase</keyword>
<dbReference type="InterPro" id="IPR043128">
    <property type="entry name" value="Rev_trsase/Diguanyl_cyclase"/>
</dbReference>
<dbReference type="InterPro" id="IPR003018">
    <property type="entry name" value="GAF"/>
</dbReference>
<dbReference type="EC" id="2.7.7.65" evidence="1"/>
<dbReference type="SUPFAM" id="SSF55785">
    <property type="entry name" value="PYP-like sensor domain (PAS domain)"/>
    <property type="match status" value="1"/>
</dbReference>